<feature type="compositionally biased region" description="Basic and acidic residues" evidence="3">
    <location>
        <begin position="208"/>
        <end position="226"/>
    </location>
</feature>
<dbReference type="SMART" id="SM00382">
    <property type="entry name" value="AAA"/>
    <property type="match status" value="2"/>
</dbReference>
<keyword evidence="1" id="KW-0547">Nucleotide-binding</keyword>
<dbReference type="PANTHER" id="PTHR42855:SF2">
    <property type="entry name" value="DRUG RESISTANCE ABC TRANSPORTER,ATP-BINDING PROTEIN"/>
    <property type="match status" value="1"/>
</dbReference>
<dbReference type="InterPro" id="IPR051309">
    <property type="entry name" value="ABCF_ATPase"/>
</dbReference>
<dbReference type="GO" id="GO:0005524">
    <property type="term" value="F:ATP binding"/>
    <property type="evidence" value="ECO:0007669"/>
    <property type="project" value="UniProtKB-KW"/>
</dbReference>
<keyword evidence="6" id="KW-1185">Reference proteome</keyword>
<dbReference type="CDD" id="cd03221">
    <property type="entry name" value="ABCF_EF-3"/>
    <property type="match status" value="2"/>
</dbReference>
<dbReference type="KEGG" id="far:ABE41_002235"/>
<organism evidence="5 6">
    <name type="scientific">Fictibacillus arsenicus</name>
    <dbReference type="NCBI Taxonomy" id="255247"/>
    <lineage>
        <taxon>Bacteria</taxon>
        <taxon>Bacillati</taxon>
        <taxon>Bacillota</taxon>
        <taxon>Bacilli</taxon>
        <taxon>Bacillales</taxon>
        <taxon>Fictibacillaceae</taxon>
        <taxon>Fictibacillus</taxon>
    </lineage>
</organism>
<dbReference type="PANTHER" id="PTHR42855">
    <property type="entry name" value="ABC TRANSPORTER ATP-BINDING SUBUNIT"/>
    <property type="match status" value="1"/>
</dbReference>
<accession>A0A1B1Z067</accession>
<feature type="region of interest" description="Disordered" evidence="3">
    <location>
        <begin position="208"/>
        <end position="227"/>
    </location>
</feature>
<dbReference type="InterPro" id="IPR003593">
    <property type="entry name" value="AAA+_ATPase"/>
</dbReference>
<evidence type="ECO:0000256" key="2">
    <source>
        <dbReference type="ARBA" id="ARBA00022840"/>
    </source>
</evidence>
<dbReference type="Gene3D" id="3.40.50.300">
    <property type="entry name" value="P-loop containing nucleotide triphosphate hydrolases"/>
    <property type="match status" value="3"/>
</dbReference>
<protein>
    <recommendedName>
        <fullName evidence="4">ABC transporter domain-containing protein</fullName>
    </recommendedName>
</protein>
<dbReference type="STRING" id="255247.ABE41_002235"/>
<dbReference type="RefSeq" id="WP_066286100.1">
    <property type="nucleotide sequence ID" value="NZ_CP016761.1"/>
</dbReference>
<dbReference type="Pfam" id="PF00005">
    <property type="entry name" value="ABC_tran"/>
    <property type="match status" value="3"/>
</dbReference>
<name>A0A1B1Z067_9BACL</name>
<evidence type="ECO:0000259" key="4">
    <source>
        <dbReference type="PROSITE" id="PS50893"/>
    </source>
</evidence>
<dbReference type="SUPFAM" id="SSF52540">
    <property type="entry name" value="P-loop containing nucleoside triphosphate hydrolases"/>
    <property type="match status" value="2"/>
</dbReference>
<evidence type="ECO:0000256" key="1">
    <source>
        <dbReference type="ARBA" id="ARBA00022741"/>
    </source>
</evidence>
<dbReference type="Proteomes" id="UP000077412">
    <property type="component" value="Chromosome"/>
</dbReference>
<reference evidence="5 6" key="1">
    <citation type="submission" date="2016-08" db="EMBL/GenBank/DDBJ databases">
        <title>Complete genome sequence of Fictibacillus arsenicus G25-54, a strain with toxicity to nematodes and a potential arsenic-resistance activity.</title>
        <authorList>
            <person name="Zheng Z."/>
        </authorList>
    </citation>
    <scope>NUCLEOTIDE SEQUENCE [LARGE SCALE GENOMIC DNA]</scope>
    <source>
        <strain evidence="5 6">G25-54</strain>
    </source>
</reference>
<keyword evidence="2" id="KW-0067">ATP-binding</keyword>
<dbReference type="AlphaFoldDB" id="A0A1B1Z067"/>
<dbReference type="NCBIfam" id="NF000355">
    <property type="entry name" value="ribo_prot_ABC_F"/>
    <property type="match status" value="1"/>
</dbReference>
<dbReference type="OrthoDB" id="9760950at2"/>
<evidence type="ECO:0000256" key="3">
    <source>
        <dbReference type="SAM" id="MobiDB-lite"/>
    </source>
</evidence>
<feature type="domain" description="ABC transporter" evidence="4">
    <location>
        <begin position="4"/>
        <end position="201"/>
    </location>
</feature>
<dbReference type="InterPro" id="IPR003439">
    <property type="entry name" value="ABC_transporter-like_ATP-bd"/>
</dbReference>
<dbReference type="EMBL" id="CP016761">
    <property type="protein sequence ID" value="ANX10834.1"/>
    <property type="molecule type" value="Genomic_DNA"/>
</dbReference>
<proteinExistence type="predicted"/>
<gene>
    <name evidence="5" type="ORF">ABE41_002235</name>
</gene>
<evidence type="ECO:0000313" key="6">
    <source>
        <dbReference type="Proteomes" id="UP000077412"/>
    </source>
</evidence>
<dbReference type="InterPro" id="IPR027417">
    <property type="entry name" value="P-loop_NTPase"/>
</dbReference>
<dbReference type="GO" id="GO:0016887">
    <property type="term" value="F:ATP hydrolysis activity"/>
    <property type="evidence" value="ECO:0007669"/>
    <property type="project" value="InterPro"/>
</dbReference>
<feature type="domain" description="ABC transporter" evidence="4">
    <location>
        <begin position="289"/>
        <end position="498"/>
    </location>
</feature>
<dbReference type="PROSITE" id="PS50893">
    <property type="entry name" value="ABC_TRANSPORTER_2"/>
    <property type="match status" value="2"/>
</dbReference>
<sequence length="549" mass="63107">MLLLESIGLEKSYKGKLILKQTEPFQLFNKDRIGLVGLNGTGKSTFLKLLSLMEEADSGFVQHYGTFAVVSQFEESAQKITARSEGQWNLKGKNYETMSGGEKTRTQIAAALEQQPDILILDEPTSHLDVEGMDQLAKVLHHHKGAVLLVSHDRTFLDMVCTKIIELDQQTFTLYHGNYAEYLIQKEQKQERQQFEYEQYVKEKTRLENAAKEKSSKAKGMKDKPARMSYSEAKLGKMKVRSAKRSLEKASKVIEKRIEMMDKKEKPKEQPKIDFDIQQFSVIHGKQALAVKQLSVGFDERQLFIDLSFTVKPGMKVVLTGKNGTGKSTLLEAIYRGNEQIEKSKQLKIGYFHQHLNILDETKSILENVMENSLYEETWVRTILARLLFKREDVFKKVEVLSGGEKMKTALAKLFLNDYNLLLLDEPTNYLDLFTREALEEVLIAYPGTFILATHDRRLMEKAATHVLDLQPPGAYWFEGSYKEYLENKNGDIKTGPKTIDHKDHLLKLELEMTDLIGQLSLTLNEEEKIRLDQRYQEVLKEIRLIKAQ</sequence>
<evidence type="ECO:0000313" key="5">
    <source>
        <dbReference type="EMBL" id="ANX10834.1"/>
    </source>
</evidence>